<dbReference type="AlphaFoldDB" id="A0A6B3L1A5"/>
<feature type="domain" description="DUF1254" evidence="2">
    <location>
        <begin position="91"/>
        <end position="209"/>
    </location>
</feature>
<dbReference type="RefSeq" id="WP_164362748.1">
    <property type="nucleotide sequence ID" value="NZ_CP066776.1"/>
</dbReference>
<dbReference type="InterPro" id="IPR010679">
    <property type="entry name" value="DUF1254"/>
</dbReference>
<dbReference type="Pfam" id="PF06863">
    <property type="entry name" value="DUF1254"/>
    <property type="match status" value="1"/>
</dbReference>
<reference evidence="3 4" key="1">
    <citation type="submission" date="2020-12" db="EMBL/GenBank/DDBJ databases">
        <title>Sulforoseuscoccus oceanibium gen. nov., sp. nov., a representative of the phylum Verrucomicrobia with special cytoplasmic membrane, and proposal of Sulforoseuscoccusaceae fam. nov.</title>
        <authorList>
            <person name="Xi F."/>
        </authorList>
    </citation>
    <scope>NUCLEOTIDE SEQUENCE [LARGE SCALE GENOMIC DNA]</scope>
    <source>
        <strain evidence="3 4">T37</strain>
    </source>
</reference>
<dbReference type="EMBL" id="CP066776">
    <property type="protein sequence ID" value="QQL46087.1"/>
    <property type="molecule type" value="Genomic_DNA"/>
</dbReference>
<dbReference type="Gene3D" id="1.10.3360.10">
    <property type="entry name" value="VPA0735-like domain"/>
    <property type="match status" value="1"/>
</dbReference>
<gene>
    <name evidence="3" type="ORF">G3M56_005765</name>
</gene>
<dbReference type="SUPFAM" id="SSF160935">
    <property type="entry name" value="VPA0735-like"/>
    <property type="match status" value="1"/>
</dbReference>
<keyword evidence="4" id="KW-1185">Reference proteome</keyword>
<feature type="domain" description="DUF1214" evidence="1">
    <location>
        <begin position="361"/>
        <end position="467"/>
    </location>
</feature>
<evidence type="ECO:0000259" key="2">
    <source>
        <dbReference type="Pfam" id="PF06863"/>
    </source>
</evidence>
<accession>A0A6B3L1A5</accession>
<evidence type="ECO:0000259" key="1">
    <source>
        <dbReference type="Pfam" id="PF06742"/>
    </source>
</evidence>
<organism evidence="3 4">
    <name type="scientific">Sulfuriroseicoccus oceanibius</name>
    <dbReference type="NCBI Taxonomy" id="2707525"/>
    <lineage>
        <taxon>Bacteria</taxon>
        <taxon>Pseudomonadati</taxon>
        <taxon>Verrucomicrobiota</taxon>
        <taxon>Verrucomicrobiia</taxon>
        <taxon>Verrucomicrobiales</taxon>
        <taxon>Verrucomicrobiaceae</taxon>
        <taxon>Sulfuriroseicoccus</taxon>
    </lineage>
</organism>
<dbReference type="InterPro" id="IPR037049">
    <property type="entry name" value="DUF1214_C_sf"/>
</dbReference>
<evidence type="ECO:0000313" key="3">
    <source>
        <dbReference type="EMBL" id="QQL46087.1"/>
    </source>
</evidence>
<sequence length="484" mass="53954">MKAALSFLISGLLALSGAHAADHEAWKELSALDAPGGYPTAEASARLYDELDFQRAVQVYLWALPAMNIDAMRQGSEATFGAGNHILPVWKDRLNTRTRVTTPNSDVVYAMSYLDLKNGPVVVEVPPKLQGMFCTFWHRPLCDVGFVGPDKGEGGKYLLLPPDYEGEAPEGFFTFKSETYRVFLFWRGFLVDGKTDNAVQTIEQTRVYPLGKKDSATRMTFPNASEKPSNMLVTQDISYFENLKKFIDYEPAHREDFAMRGMMATLGIIKGEPFEPDARMQAILNRAANVAWKIASAQRYERRMEGTLRYPDRQYDEGFIGGSEVFEGKSFLNLDARTAFFRFAYSSSPGMVVDMVGKGSKYPLTFKDADGNFLMGQNHYKLHLPAGIPAENFWAVTLYDAPTAAGVNKPGQLIPSLSSQGELKYNEDGSIDLYFGPDKPESAPESNYIGTNPAEGFFVVIRLYSPGKAYFDKSWKPDDVVKID</sequence>
<dbReference type="Pfam" id="PF06742">
    <property type="entry name" value="DUF1214"/>
    <property type="match status" value="1"/>
</dbReference>
<dbReference type="InterPro" id="IPR037050">
    <property type="entry name" value="DUF1254_sf"/>
</dbReference>
<dbReference type="PANTHER" id="PTHR36509:SF3">
    <property type="entry name" value="SIGNAL PEPTIDE PROTEIN"/>
    <property type="match status" value="1"/>
</dbReference>
<dbReference type="Gene3D" id="2.60.120.600">
    <property type="entry name" value="Domain of unknown function DUF1214, C-terminal domain"/>
    <property type="match status" value="1"/>
</dbReference>
<dbReference type="Gene3D" id="2.60.40.1610">
    <property type="entry name" value="Domain of unknown function DUF1254"/>
    <property type="match status" value="1"/>
</dbReference>
<dbReference type="Proteomes" id="UP000475117">
    <property type="component" value="Chromosome"/>
</dbReference>
<proteinExistence type="predicted"/>
<evidence type="ECO:0000313" key="4">
    <source>
        <dbReference type="Proteomes" id="UP000475117"/>
    </source>
</evidence>
<protein>
    <submittedName>
        <fullName evidence="3">DUF1254 domain-containing protein</fullName>
    </submittedName>
</protein>
<dbReference type="InterPro" id="IPR010621">
    <property type="entry name" value="DUF1214"/>
</dbReference>
<name>A0A6B3L1A5_9BACT</name>
<dbReference type="KEGG" id="soa:G3M56_005765"/>
<dbReference type="PANTHER" id="PTHR36509">
    <property type="entry name" value="BLL3101 PROTEIN"/>
    <property type="match status" value="1"/>
</dbReference>